<dbReference type="AlphaFoldDB" id="A0A6C2UPW3"/>
<dbReference type="EMBL" id="CAAHFH010000002">
    <property type="protein sequence ID" value="VGO22315.1"/>
    <property type="molecule type" value="Genomic_DNA"/>
</dbReference>
<dbReference type="Pfam" id="PF06067">
    <property type="entry name" value="DUF932"/>
    <property type="match status" value="1"/>
</dbReference>
<gene>
    <name evidence="1" type="ORF">SCARR_04398</name>
</gene>
<dbReference type="RefSeq" id="WP_246044516.1">
    <property type="nucleotide sequence ID" value="NZ_CAAHFH010000002.1"/>
</dbReference>
<evidence type="ECO:0008006" key="3">
    <source>
        <dbReference type="Google" id="ProtNLM"/>
    </source>
</evidence>
<proteinExistence type="predicted"/>
<reference evidence="1 2" key="1">
    <citation type="submission" date="2019-04" db="EMBL/GenBank/DDBJ databases">
        <authorList>
            <person name="Van Vliet M D."/>
        </authorList>
    </citation>
    <scope>NUCLEOTIDE SEQUENCE [LARGE SCALE GENOMIC DNA]</scope>
    <source>
        <strain evidence="1 2">F21</strain>
    </source>
</reference>
<dbReference type="Proteomes" id="UP000346198">
    <property type="component" value="Unassembled WGS sequence"/>
</dbReference>
<dbReference type="InterPro" id="IPR026325">
    <property type="entry name" value="DUF932"/>
</dbReference>
<name>A0A6C2UPW3_9BACT</name>
<organism evidence="1 2">
    <name type="scientific">Pontiella sulfatireligans</name>
    <dbReference type="NCBI Taxonomy" id="2750658"/>
    <lineage>
        <taxon>Bacteria</taxon>
        <taxon>Pseudomonadati</taxon>
        <taxon>Kiritimatiellota</taxon>
        <taxon>Kiritimatiellia</taxon>
        <taxon>Kiritimatiellales</taxon>
        <taxon>Pontiellaceae</taxon>
        <taxon>Pontiella</taxon>
    </lineage>
</organism>
<keyword evidence="2" id="KW-1185">Reference proteome</keyword>
<accession>A0A6C2UPW3</accession>
<evidence type="ECO:0000313" key="1">
    <source>
        <dbReference type="EMBL" id="VGO22315.1"/>
    </source>
</evidence>
<evidence type="ECO:0000313" key="2">
    <source>
        <dbReference type="Proteomes" id="UP000346198"/>
    </source>
</evidence>
<dbReference type="NCBIfam" id="TIGR03299">
    <property type="entry name" value="LGT_TIGR03299"/>
    <property type="match status" value="1"/>
</dbReference>
<sequence>MFYVGDKPWHKLGTQLDVPPTAEEAIRLAQLDWRVAKVPLFYHESIERVGVVPDTHAVIPTEGWPERERPVFGVVSDKYEPLQNAEAFAFFDPVVKEGHATYETAGALGKGERVWVLAKLADPICIKGDMTEKYLLLSNSHDGKSAVQIKFTPIRVVCNNTLTWALERNANYSIKHDLRVGQNMEQAKKLFANITCEYSNIEAKFNKLASVKVGEDRLKEYLGKIYPEPAKPDESDKIAQWERSVERSKQDRANCTQLYMNPEPLTVEDVRHTLWAAYNAVTEYVDHYSGQPANASKHLNSIWFGSRARDKAKAYEIAEQQAATWTG</sequence>
<dbReference type="InterPro" id="IPR017686">
    <property type="entry name" value="Phg/plasmid-like_prot"/>
</dbReference>
<protein>
    <recommendedName>
        <fullName evidence="3">Phage/plasmid-like protein</fullName>
    </recommendedName>
</protein>